<feature type="non-terminal residue" evidence="8">
    <location>
        <position position="263"/>
    </location>
</feature>
<dbReference type="GO" id="GO:0031419">
    <property type="term" value="F:cobalamin binding"/>
    <property type="evidence" value="ECO:0007669"/>
    <property type="project" value="InterPro"/>
</dbReference>
<dbReference type="Pfam" id="PF02310">
    <property type="entry name" value="B12-binding"/>
    <property type="match status" value="1"/>
</dbReference>
<evidence type="ECO:0000256" key="2">
    <source>
        <dbReference type="ARBA" id="ARBA00022691"/>
    </source>
</evidence>
<feature type="non-terminal residue" evidence="8">
    <location>
        <position position="1"/>
    </location>
</feature>
<dbReference type="PANTHER" id="PTHR43409">
    <property type="entry name" value="ANAEROBIC MAGNESIUM-PROTOPORPHYRIN IX MONOMETHYL ESTER CYCLASE-RELATED"/>
    <property type="match status" value="1"/>
</dbReference>
<dbReference type="AlphaFoldDB" id="X1JWQ1"/>
<dbReference type="InterPro" id="IPR006638">
    <property type="entry name" value="Elp3/MiaA/NifB-like_rSAM"/>
</dbReference>
<dbReference type="InterPro" id="IPR058240">
    <property type="entry name" value="rSAM_sf"/>
</dbReference>
<proteinExistence type="predicted"/>
<evidence type="ECO:0000256" key="4">
    <source>
        <dbReference type="ARBA" id="ARBA00023004"/>
    </source>
</evidence>
<dbReference type="Gene3D" id="3.40.50.280">
    <property type="entry name" value="Cobalamin-binding domain"/>
    <property type="match status" value="1"/>
</dbReference>
<evidence type="ECO:0000256" key="5">
    <source>
        <dbReference type="ARBA" id="ARBA00023014"/>
    </source>
</evidence>
<evidence type="ECO:0000313" key="8">
    <source>
        <dbReference type="EMBL" id="GAH74218.1"/>
    </source>
</evidence>
<dbReference type="SFLD" id="SFLDS00029">
    <property type="entry name" value="Radical_SAM"/>
    <property type="match status" value="1"/>
</dbReference>
<evidence type="ECO:0000259" key="6">
    <source>
        <dbReference type="PROSITE" id="PS51332"/>
    </source>
</evidence>
<dbReference type="SUPFAM" id="SSF102114">
    <property type="entry name" value="Radical SAM enzymes"/>
    <property type="match status" value="1"/>
</dbReference>
<dbReference type="InterPro" id="IPR007197">
    <property type="entry name" value="rSAM"/>
</dbReference>
<keyword evidence="2" id="KW-0949">S-adenosyl-L-methionine</keyword>
<keyword evidence="5" id="KW-0411">Iron-sulfur</keyword>
<dbReference type="PROSITE" id="PS51918">
    <property type="entry name" value="RADICAL_SAM"/>
    <property type="match status" value="1"/>
</dbReference>
<keyword evidence="3" id="KW-0479">Metal-binding</keyword>
<dbReference type="CDD" id="cd01335">
    <property type="entry name" value="Radical_SAM"/>
    <property type="match status" value="1"/>
</dbReference>
<evidence type="ECO:0000256" key="1">
    <source>
        <dbReference type="ARBA" id="ARBA00001966"/>
    </source>
</evidence>
<dbReference type="GO" id="GO:0051536">
    <property type="term" value="F:iron-sulfur cluster binding"/>
    <property type="evidence" value="ECO:0007669"/>
    <property type="project" value="UniProtKB-KW"/>
</dbReference>
<dbReference type="InterPro" id="IPR051198">
    <property type="entry name" value="BchE-like"/>
</dbReference>
<evidence type="ECO:0000259" key="7">
    <source>
        <dbReference type="PROSITE" id="PS51918"/>
    </source>
</evidence>
<name>X1JWQ1_9ZZZZ</name>
<reference evidence="8" key="1">
    <citation type="journal article" date="2014" name="Front. Microbiol.">
        <title>High frequency of phylogenetically diverse reductive dehalogenase-homologous genes in deep subseafloor sedimentary metagenomes.</title>
        <authorList>
            <person name="Kawai M."/>
            <person name="Futagami T."/>
            <person name="Toyoda A."/>
            <person name="Takaki Y."/>
            <person name="Nishi S."/>
            <person name="Hori S."/>
            <person name="Arai W."/>
            <person name="Tsubouchi T."/>
            <person name="Morono Y."/>
            <person name="Uchiyama I."/>
            <person name="Ito T."/>
            <person name="Fujiyama A."/>
            <person name="Inagaki F."/>
            <person name="Takami H."/>
        </authorList>
    </citation>
    <scope>NUCLEOTIDE SEQUENCE</scope>
    <source>
        <strain evidence="8">Expedition CK06-06</strain>
    </source>
</reference>
<feature type="domain" description="B12-binding" evidence="6">
    <location>
        <begin position="1"/>
        <end position="60"/>
    </location>
</feature>
<comment type="cofactor">
    <cofactor evidence="1">
        <name>[4Fe-4S] cluster</name>
        <dbReference type="ChEBI" id="CHEBI:49883"/>
    </cofactor>
</comment>
<dbReference type="InterPro" id="IPR006158">
    <property type="entry name" value="Cobalamin-bd"/>
</dbReference>
<dbReference type="SFLD" id="SFLDG01082">
    <property type="entry name" value="B12-binding_domain_containing"/>
    <property type="match status" value="1"/>
</dbReference>
<comment type="caution">
    <text evidence="8">The sequence shown here is derived from an EMBL/GenBank/DDBJ whole genome shotgun (WGS) entry which is preliminary data.</text>
</comment>
<protein>
    <submittedName>
        <fullName evidence="8">Uncharacterized protein</fullName>
    </submittedName>
</protein>
<dbReference type="Pfam" id="PF04055">
    <property type="entry name" value="Radical_SAM"/>
    <property type="match status" value="1"/>
</dbReference>
<dbReference type="InterPro" id="IPR023404">
    <property type="entry name" value="rSAM_horseshoe"/>
</dbReference>
<organism evidence="8">
    <name type="scientific">marine sediment metagenome</name>
    <dbReference type="NCBI Taxonomy" id="412755"/>
    <lineage>
        <taxon>unclassified sequences</taxon>
        <taxon>metagenomes</taxon>
        <taxon>ecological metagenomes</taxon>
    </lineage>
</organism>
<dbReference type="GO" id="GO:0003824">
    <property type="term" value="F:catalytic activity"/>
    <property type="evidence" value="ECO:0007669"/>
    <property type="project" value="InterPro"/>
</dbReference>
<dbReference type="GO" id="GO:0046872">
    <property type="term" value="F:metal ion binding"/>
    <property type="evidence" value="ECO:0007669"/>
    <property type="project" value="UniProtKB-KW"/>
</dbReference>
<gene>
    <name evidence="8" type="ORF">S03H2_49675</name>
</gene>
<evidence type="ECO:0000256" key="3">
    <source>
        <dbReference type="ARBA" id="ARBA00022723"/>
    </source>
</evidence>
<dbReference type="PANTHER" id="PTHR43409:SF7">
    <property type="entry name" value="BLL1977 PROTEIN"/>
    <property type="match status" value="1"/>
</dbReference>
<dbReference type="SMART" id="SM00729">
    <property type="entry name" value="Elp3"/>
    <property type="match status" value="1"/>
</dbReference>
<feature type="domain" description="Radical SAM core" evidence="7">
    <location>
        <begin position="92"/>
        <end position="263"/>
    </location>
</feature>
<accession>X1JWQ1</accession>
<dbReference type="EMBL" id="BARU01031406">
    <property type="protein sequence ID" value="GAH74218.1"/>
    <property type="molecule type" value="Genomic_DNA"/>
</dbReference>
<dbReference type="Gene3D" id="3.80.30.20">
    <property type="entry name" value="tm_1862 like domain"/>
    <property type="match status" value="1"/>
</dbReference>
<keyword evidence="4" id="KW-0408">Iron</keyword>
<dbReference type="PROSITE" id="PS51332">
    <property type="entry name" value="B12_BINDING"/>
    <property type="match status" value="1"/>
</dbReference>
<sequence>VCKSAKKVNTKIHTVVGGCHPSVFPDECLINPYIDSVIVGEGEQAMLDIVNQKSSGIVKSKSIDIDKIPWPARDLLPMEKYIKINMPENIFSPYSRVTQMISSRGCPFNCVFCATTNFHGKWRGRSPCDVIAEAKMLKEKYGIEEINFLDENLVLDRCRTKKLMTLLADLNVAWSNPGGIWIDGLDNYILDLMKRAGCYQLTFPVESFKQHILKDVINKPLKIGRIKGLVTHCHKLGIDVHAFLICGFPQQTKDMMESDFKMA</sequence>